<protein>
    <submittedName>
        <fullName evidence="2">Uncharacterized protein</fullName>
    </submittedName>
</protein>
<dbReference type="EMBL" id="QLNQ01000019">
    <property type="protein sequence ID" value="RCK65829.1"/>
    <property type="molecule type" value="Genomic_DNA"/>
</dbReference>
<name>A0A367YJT6_9ASCO</name>
<accession>A0A367YJT6</accession>
<keyword evidence="3" id="KW-1185">Reference proteome</keyword>
<reference evidence="2 3" key="1">
    <citation type="submission" date="2018-06" db="EMBL/GenBank/DDBJ databases">
        <title>Whole genome sequencing of Candida tropicalis (genome annotated by CSBL at Korea University).</title>
        <authorList>
            <person name="Ahn J."/>
        </authorList>
    </citation>
    <scope>NUCLEOTIDE SEQUENCE [LARGE SCALE GENOMIC DNA]</scope>
    <source>
        <strain evidence="2 3">ATCC 20962</strain>
    </source>
</reference>
<dbReference type="Proteomes" id="UP000253472">
    <property type="component" value="Unassembled WGS sequence"/>
</dbReference>
<evidence type="ECO:0000313" key="3">
    <source>
        <dbReference type="Proteomes" id="UP000253472"/>
    </source>
</evidence>
<gene>
    <name evidence="2" type="ORF">Cantr_01457</name>
</gene>
<organism evidence="2 3">
    <name type="scientific">Candida viswanathii</name>
    <dbReference type="NCBI Taxonomy" id="5486"/>
    <lineage>
        <taxon>Eukaryota</taxon>
        <taxon>Fungi</taxon>
        <taxon>Dikarya</taxon>
        <taxon>Ascomycota</taxon>
        <taxon>Saccharomycotina</taxon>
        <taxon>Pichiomycetes</taxon>
        <taxon>Debaryomycetaceae</taxon>
        <taxon>Candida/Lodderomyces clade</taxon>
        <taxon>Candida</taxon>
    </lineage>
</organism>
<proteinExistence type="predicted"/>
<sequence length="98" mass="10156">MSSQDTLPEYKPQPPPSYTRRSNSTDSDASSCSDQESDIETPPQKASEKQLATCCSDCWCNCFGSCSGESCTGTDKNFCGSALAALCCGSAVAYGAGA</sequence>
<comment type="caution">
    <text evidence="2">The sequence shown here is derived from an EMBL/GenBank/DDBJ whole genome shotgun (WGS) entry which is preliminary data.</text>
</comment>
<dbReference type="AlphaFoldDB" id="A0A367YJT6"/>
<feature type="compositionally biased region" description="Low complexity" evidence="1">
    <location>
        <begin position="22"/>
        <end position="34"/>
    </location>
</feature>
<evidence type="ECO:0000313" key="2">
    <source>
        <dbReference type="EMBL" id="RCK65829.1"/>
    </source>
</evidence>
<dbReference type="OrthoDB" id="4018044at2759"/>
<evidence type="ECO:0000256" key="1">
    <source>
        <dbReference type="SAM" id="MobiDB-lite"/>
    </source>
</evidence>
<feature type="region of interest" description="Disordered" evidence="1">
    <location>
        <begin position="1"/>
        <end position="46"/>
    </location>
</feature>